<reference evidence="2 3" key="1">
    <citation type="journal article" date="2008" name="Nature">
        <title>The Trichoplax genome and the nature of placozoans.</title>
        <authorList>
            <person name="Srivastava M."/>
            <person name="Begovic E."/>
            <person name="Chapman J."/>
            <person name="Putnam N.H."/>
            <person name="Hellsten U."/>
            <person name="Kawashima T."/>
            <person name="Kuo A."/>
            <person name="Mitros T."/>
            <person name="Salamov A."/>
            <person name="Carpenter M.L."/>
            <person name="Signorovitch A.Y."/>
            <person name="Moreno M.A."/>
            <person name="Kamm K."/>
            <person name="Grimwood J."/>
            <person name="Schmutz J."/>
            <person name="Shapiro H."/>
            <person name="Grigoriev I.V."/>
            <person name="Buss L.W."/>
            <person name="Schierwater B."/>
            <person name="Dellaporta S.L."/>
            <person name="Rokhsar D.S."/>
        </authorList>
    </citation>
    <scope>NUCLEOTIDE SEQUENCE [LARGE SCALE GENOMIC DNA]</scope>
    <source>
        <strain evidence="2 3">Grell-BS-1999</strain>
    </source>
</reference>
<dbReference type="EMBL" id="DS985246">
    <property type="protein sequence ID" value="EDV24118.1"/>
    <property type="molecule type" value="Genomic_DNA"/>
</dbReference>
<dbReference type="AlphaFoldDB" id="B3RZ08"/>
<name>B3RZ08_TRIAD</name>
<keyword evidence="3" id="KW-1185">Reference proteome</keyword>
<dbReference type="KEGG" id="tad:TRIADDRAFT_57284"/>
<protein>
    <submittedName>
        <fullName evidence="2">Uncharacterized protein</fullName>
    </submittedName>
</protein>
<evidence type="ECO:0000256" key="1">
    <source>
        <dbReference type="SAM" id="MobiDB-lite"/>
    </source>
</evidence>
<dbReference type="Proteomes" id="UP000009022">
    <property type="component" value="Unassembled WGS sequence"/>
</dbReference>
<evidence type="ECO:0000313" key="3">
    <source>
        <dbReference type="Proteomes" id="UP000009022"/>
    </source>
</evidence>
<gene>
    <name evidence="2" type="ORF">TRIADDRAFT_57284</name>
</gene>
<dbReference type="HOGENOM" id="CLU_2267145_0_0_1"/>
<proteinExistence type="predicted"/>
<dbReference type="CTD" id="6754501"/>
<evidence type="ECO:0000313" key="2">
    <source>
        <dbReference type="EMBL" id="EDV24118.1"/>
    </source>
</evidence>
<feature type="compositionally biased region" description="Polar residues" evidence="1">
    <location>
        <begin position="42"/>
        <end position="82"/>
    </location>
</feature>
<dbReference type="GeneID" id="6754501"/>
<dbReference type="RefSeq" id="XP_002113644.1">
    <property type="nucleotide sequence ID" value="XM_002113608.1"/>
</dbReference>
<feature type="region of interest" description="Disordered" evidence="1">
    <location>
        <begin position="23"/>
        <end position="103"/>
    </location>
</feature>
<accession>B3RZ08</accession>
<dbReference type="InParanoid" id="B3RZ08"/>
<sequence>MRVYSFIVLNDCSSLDCDDFDIIPDQSDMDYGATESPETPDYMNNNNSSPTRSAATDHSASNQLNNQMDQSHAVNNANSTVPNRIDPVTGRILEPVDPFTGRR</sequence>
<organism evidence="2 3">
    <name type="scientific">Trichoplax adhaerens</name>
    <name type="common">Trichoplax reptans</name>
    <dbReference type="NCBI Taxonomy" id="10228"/>
    <lineage>
        <taxon>Eukaryota</taxon>
        <taxon>Metazoa</taxon>
        <taxon>Placozoa</taxon>
        <taxon>Uniplacotomia</taxon>
        <taxon>Trichoplacea</taxon>
        <taxon>Trichoplacidae</taxon>
        <taxon>Trichoplax</taxon>
    </lineage>
</organism>